<name>A0A397H9B8_ASPTH</name>
<keyword evidence="8 11" id="KW-0539">Nucleus</keyword>
<feature type="domain" description="Mediator complex subunit Med13 N-terminal" evidence="14">
    <location>
        <begin position="1"/>
        <end position="378"/>
    </location>
</feature>
<organism evidence="16 17">
    <name type="scientific">Aspergillus thermomutatus</name>
    <name type="common">Neosartorya pseudofischeri</name>
    <dbReference type="NCBI Taxonomy" id="41047"/>
    <lineage>
        <taxon>Eukaryota</taxon>
        <taxon>Fungi</taxon>
        <taxon>Dikarya</taxon>
        <taxon>Ascomycota</taxon>
        <taxon>Pezizomycotina</taxon>
        <taxon>Eurotiomycetes</taxon>
        <taxon>Eurotiomycetidae</taxon>
        <taxon>Eurotiales</taxon>
        <taxon>Aspergillaceae</taxon>
        <taxon>Aspergillus</taxon>
        <taxon>Aspergillus subgen. Fumigati</taxon>
    </lineage>
</organism>
<evidence type="ECO:0000256" key="5">
    <source>
        <dbReference type="ARBA" id="ARBA00023015"/>
    </source>
</evidence>
<keyword evidence="7 11" id="KW-0804">Transcription</keyword>
<feature type="compositionally biased region" description="Polar residues" evidence="12">
    <location>
        <begin position="941"/>
        <end position="956"/>
    </location>
</feature>
<dbReference type="OrthoDB" id="103819at2759"/>
<evidence type="ECO:0000256" key="2">
    <source>
        <dbReference type="ARBA" id="ARBA00009354"/>
    </source>
</evidence>
<evidence type="ECO:0000259" key="14">
    <source>
        <dbReference type="Pfam" id="PF11597"/>
    </source>
</evidence>
<evidence type="ECO:0000256" key="10">
    <source>
        <dbReference type="ARBA" id="ARBA00032008"/>
    </source>
</evidence>
<keyword evidence="4 11" id="KW-0678">Repressor</keyword>
<evidence type="ECO:0000256" key="11">
    <source>
        <dbReference type="RuleBase" id="RU364134"/>
    </source>
</evidence>
<feature type="region of interest" description="Disordered" evidence="12">
    <location>
        <begin position="413"/>
        <end position="440"/>
    </location>
</feature>
<evidence type="ECO:0000256" key="7">
    <source>
        <dbReference type="ARBA" id="ARBA00023163"/>
    </source>
</evidence>
<dbReference type="VEuPathDB" id="FungiDB:CDV56_105010"/>
<evidence type="ECO:0000256" key="4">
    <source>
        <dbReference type="ARBA" id="ARBA00022491"/>
    </source>
</evidence>
<proteinExistence type="inferred from homology"/>
<keyword evidence="6 11" id="KW-0010">Activator</keyword>
<dbReference type="RefSeq" id="XP_026615470.1">
    <property type="nucleotide sequence ID" value="XM_026758629.1"/>
</dbReference>
<sequence>MDFPGGSITNIRVIDGFSNIYWRIYTEEPNIATLSGDSPTNGFTILKHLSRLKDLELRLRNLDCLVSSYPRRLGLWVFSATPDFESLGPLCSNGTSDDPSKLFVGSATLKVSASGSVTSKELVKNLSAEPVSAATNSQGVQRRQNGPNPARRTDGHGSSAAIYASFISAVTGALSLQLIRCNNAIPLGSRTLFTVVAEDYYDNPRIDNDDPAAVPSLTTLQIQLTSVGKLTVSLQTISQPGIVRLCGPYDTSVGVQNAHPGCDLWLSPSGSVARLVATQSGFQDASSPSIIPCVGGHTMANPPSMLNLKQWKALVIEWLGNYGLSLLSSEEEPWVEVEVWEPFYSRLAGETWRQNEEGVSVLPLKRILWPARYCFKRKKPTSFDPFLGIDDTFPVIDEPLGFAEKWFGMGQLEHEETDSKPASRHEPETKDEETPLSRSDLPVGIESLSRAAEYPDLQASSLVYPTPPDGAFPVGPNAPAASDTAAEDLDSRHLTNPTSAKVKTKEKASAKERSDHDVLMSFGPSPGLIVGSGLYDTNDDDDLFGEINQRDFGSKGITDADFSFFDDPEFSHLSGDVNDMDAGAQETPEVAIEADEPKTQPLPLEQPLTDNLPRQRDITEQVVTTLAHPEEKVSNLQPAYVPLSDSMHISSPTNEDNQTISPPLSPIEVKKTLFPGPSEDGQLSVKKGHLQGHYNPVAFKQNILDWDQKYGAEGIFRVTGAVVNNHTVPTSTTGDIPTIGLPRRNARTKNPDHGAARNIDKSRSPASDLDQPIPSDSDFDSTSDTSDDSDGNLSNSDASVATFLTRKRKRARSHSRSSAGLPQEKPSARSEPSIATSRTDDLVFLGNFLSTFSDWSMTGYFSATQKQLSPVLIRNDVQIQVAQLLADQVTQSCLDHKVDGILGVSDFESKAYSLRTFLEDTAFMGEIERLDLNGFVSLQENSGLSPPSTSAMSRQSSQRKDNGKSSMLKLAPPHLRVRRGKDYLEVLPPAVSFWETFGLEPAYGSKDISAYCIHPQVAAEAANDFLERLGLLYSSCNLGQHTRASRSTGFDRGMYSWNIGAPGELNYHSIMQSLKSICDKLVTALLKSPPTKDTVVVYIINPFSHAAALADICFAFWGLFQKYIDEVEKQQAGQANELVLQIVPFHFVMSTESLVVLPQAQYLSLALEVYSRCPPKGLQPCLLNCAPPMLVAEPVPKTINFKLAPDRSSPLQEAKSLHIACSRSYDQRWVSVSWTDNTGTLQRTMSYCLRFQNSNAARNILEVRNEIWGATKIIMEKTQARWKIIIVNTEPVDQDEVDTWTSLVEQYNMTKPFLSDLTILYVNTTPDLYLEPPPQPLPMSVFNPQISSTPVATPNPSGNVFSPEQSGTAPTPPSGGNAPTPTEIPLDAESECLLTDICDESWGVILSHCLNTSPHLTDYRPALASGYLLRRKGPTEADGAFAMNVNLIYAQKPASSYENILREIIARYRDLATLARARGTRTVQQNTFPWHIATAVRAQELLSYIL</sequence>
<feature type="domain" description="Mediator complex subunit Med13 C-terminal" evidence="13">
    <location>
        <begin position="1185"/>
        <end position="1495"/>
    </location>
</feature>
<dbReference type="InterPro" id="IPR041285">
    <property type="entry name" value="MID_MedPIWI"/>
</dbReference>
<feature type="compositionally biased region" description="Polar residues" evidence="12">
    <location>
        <begin position="1348"/>
        <end position="1369"/>
    </location>
</feature>
<feature type="compositionally biased region" description="Basic and acidic residues" evidence="12">
    <location>
        <begin position="503"/>
        <end position="518"/>
    </location>
</feature>
<dbReference type="GO" id="GO:0045944">
    <property type="term" value="P:positive regulation of transcription by RNA polymerase II"/>
    <property type="evidence" value="ECO:0007669"/>
    <property type="project" value="TreeGrafter"/>
</dbReference>
<dbReference type="Pfam" id="PF11597">
    <property type="entry name" value="Med13_N"/>
    <property type="match status" value="1"/>
</dbReference>
<feature type="region of interest" description="Disordered" evidence="12">
    <location>
        <begin position="1348"/>
        <end position="1384"/>
    </location>
</feature>
<evidence type="ECO:0000256" key="9">
    <source>
        <dbReference type="ARBA" id="ARBA00025661"/>
    </source>
</evidence>
<dbReference type="GO" id="GO:0016592">
    <property type="term" value="C:mediator complex"/>
    <property type="evidence" value="ECO:0007669"/>
    <property type="project" value="InterPro"/>
</dbReference>
<feature type="compositionally biased region" description="Basic residues" evidence="12">
    <location>
        <begin position="805"/>
        <end position="815"/>
    </location>
</feature>
<dbReference type="EMBL" id="NKHU02000067">
    <property type="protein sequence ID" value="RHZ58518.1"/>
    <property type="molecule type" value="Genomic_DNA"/>
</dbReference>
<gene>
    <name evidence="16" type="ORF">CDV56_105010</name>
</gene>
<accession>A0A397H9B8</accession>
<dbReference type="GeneID" id="38126984"/>
<evidence type="ECO:0000259" key="15">
    <source>
        <dbReference type="Pfam" id="PF18296"/>
    </source>
</evidence>
<dbReference type="GO" id="GO:0003713">
    <property type="term" value="F:transcription coactivator activity"/>
    <property type="evidence" value="ECO:0007669"/>
    <property type="project" value="TreeGrafter"/>
</dbReference>
<keyword evidence="17" id="KW-1185">Reference proteome</keyword>
<feature type="compositionally biased region" description="Basic and acidic residues" evidence="12">
    <location>
        <begin position="749"/>
        <end position="763"/>
    </location>
</feature>
<evidence type="ECO:0000256" key="6">
    <source>
        <dbReference type="ARBA" id="ARBA00023159"/>
    </source>
</evidence>
<comment type="subunit">
    <text evidence="11">Component of the SRB8-11 complex, which itself associates with the Mediator complex.</text>
</comment>
<feature type="region of interest" description="Disordered" evidence="12">
    <location>
        <begin position="941"/>
        <end position="969"/>
    </location>
</feature>
<dbReference type="Proteomes" id="UP000215305">
    <property type="component" value="Unassembled WGS sequence"/>
</dbReference>
<feature type="compositionally biased region" description="Basic and acidic residues" evidence="12">
    <location>
        <begin position="413"/>
        <end position="435"/>
    </location>
</feature>
<comment type="subcellular location">
    <subcellularLocation>
        <location evidence="1 11">Nucleus</location>
    </subcellularLocation>
</comment>
<evidence type="ECO:0000256" key="12">
    <source>
        <dbReference type="SAM" id="MobiDB-lite"/>
    </source>
</evidence>
<evidence type="ECO:0000259" key="13">
    <source>
        <dbReference type="Pfam" id="PF06333"/>
    </source>
</evidence>
<comment type="caution">
    <text evidence="16">The sequence shown here is derived from an EMBL/GenBank/DDBJ whole genome shotgun (WGS) entry which is preliminary data.</text>
</comment>
<feature type="region of interest" description="Disordered" evidence="12">
    <location>
        <begin position="128"/>
        <end position="156"/>
    </location>
</feature>
<feature type="domain" description="MID" evidence="15">
    <location>
        <begin position="1006"/>
        <end position="1175"/>
    </location>
</feature>
<evidence type="ECO:0000313" key="17">
    <source>
        <dbReference type="Proteomes" id="UP000215305"/>
    </source>
</evidence>
<feature type="compositionally biased region" description="Polar residues" evidence="12">
    <location>
        <begin position="133"/>
        <end position="147"/>
    </location>
</feature>
<feature type="compositionally biased region" description="Polar residues" evidence="12">
    <location>
        <begin position="725"/>
        <end position="735"/>
    </location>
</feature>
<dbReference type="PANTHER" id="PTHR48249:SF3">
    <property type="entry name" value="MEDIATOR OF RNA POLYMERASE II TRANSCRIPTION SUBUNIT 13"/>
    <property type="match status" value="1"/>
</dbReference>
<evidence type="ECO:0000313" key="16">
    <source>
        <dbReference type="EMBL" id="RHZ58518.1"/>
    </source>
</evidence>
<dbReference type="Pfam" id="PF18296">
    <property type="entry name" value="MID_MedPIWI"/>
    <property type="match status" value="1"/>
</dbReference>
<dbReference type="STRING" id="41047.A0A397H9B8"/>
<dbReference type="InterPro" id="IPR021643">
    <property type="entry name" value="Mediator_Med13_N"/>
</dbReference>
<reference evidence="16" key="1">
    <citation type="submission" date="2018-08" db="EMBL/GenBank/DDBJ databases">
        <title>Draft genome sequence of azole-resistant Aspergillus thermomutatus (Neosartorya pseudofischeri) strain HMR AF 39, isolated from a human nasal aspirate.</title>
        <authorList>
            <person name="Parent-Michaud M."/>
            <person name="Dufresne P.J."/>
            <person name="Fournier E."/>
            <person name="Martineau C."/>
            <person name="Moreira S."/>
            <person name="Perkins V."/>
            <person name="De Repentigny L."/>
            <person name="Dufresne S.F."/>
        </authorList>
    </citation>
    <scope>NUCLEOTIDE SEQUENCE [LARGE SCALE GENOMIC DNA]</scope>
    <source>
        <strain evidence="16">HMR AF 39</strain>
    </source>
</reference>
<dbReference type="Pfam" id="PF06333">
    <property type="entry name" value="Med13_C"/>
    <property type="match status" value="1"/>
</dbReference>
<feature type="region of interest" description="Disordered" evidence="12">
    <location>
        <begin position="466"/>
        <end position="520"/>
    </location>
</feature>
<protein>
    <recommendedName>
        <fullName evidence="3 11">Mediator of RNA polymerase II transcription subunit 13</fullName>
    </recommendedName>
    <alternativeName>
        <fullName evidence="10 11">Mediator complex subunit 13</fullName>
    </alternativeName>
</protein>
<evidence type="ECO:0000256" key="1">
    <source>
        <dbReference type="ARBA" id="ARBA00004123"/>
    </source>
</evidence>
<evidence type="ECO:0000256" key="3">
    <source>
        <dbReference type="ARBA" id="ARBA00019618"/>
    </source>
</evidence>
<dbReference type="PANTHER" id="PTHR48249">
    <property type="entry name" value="MEDIATOR OF RNA POLYMERASE II TRANSCRIPTION SUBUNIT 13"/>
    <property type="match status" value="1"/>
</dbReference>
<comment type="function">
    <text evidence="9 11">Component of the SRB8-11 complex. The SRB8-11 complex is a regulatory module of the Mediator complex which is itself involved in regulation of basal and activated RNA polymerase II-dependent transcription. The SRB8-11 complex may be involved in the transcriptional repression of a subset of genes regulated by Mediator. It may inhibit the association of the Mediator complex with RNA polymerase II to form the holoenzyme complex.</text>
</comment>
<feature type="compositionally biased region" description="Acidic residues" evidence="12">
    <location>
        <begin position="777"/>
        <end position="790"/>
    </location>
</feature>
<dbReference type="InterPro" id="IPR051139">
    <property type="entry name" value="Mediator_complx_sub13"/>
</dbReference>
<dbReference type="InterPro" id="IPR009401">
    <property type="entry name" value="Med13_C"/>
</dbReference>
<feature type="region of interest" description="Disordered" evidence="12">
    <location>
        <begin position="725"/>
        <end position="835"/>
    </location>
</feature>
<keyword evidence="5 11" id="KW-0805">Transcription regulation</keyword>
<evidence type="ECO:0000256" key="8">
    <source>
        <dbReference type="ARBA" id="ARBA00023242"/>
    </source>
</evidence>
<comment type="similarity">
    <text evidence="2 11">Belongs to the Mediator complex subunit 13 family.</text>
</comment>